<proteinExistence type="predicted"/>
<dbReference type="RefSeq" id="WP_116024176.1">
    <property type="nucleotide sequence ID" value="NZ_QTTT01000001.1"/>
</dbReference>
<dbReference type="EMBL" id="QTTT01000001">
    <property type="protein sequence ID" value="REE98763.1"/>
    <property type="molecule type" value="Genomic_DNA"/>
</dbReference>
<keyword evidence="2" id="KW-1185">Reference proteome</keyword>
<sequence length="59" mass="6883">MTLFNEMTAGESYRSVQEAAAVRSWQLEPQAAARVRVLRRARRDAEVRAIRVRRILLTR</sequence>
<gene>
    <name evidence="1" type="ORF">DFJ69_4259</name>
</gene>
<dbReference type="AlphaFoldDB" id="A0A3D9SXI5"/>
<organism evidence="1 2">
    <name type="scientific">Thermomonospora umbrina</name>
    <dbReference type="NCBI Taxonomy" id="111806"/>
    <lineage>
        <taxon>Bacteria</taxon>
        <taxon>Bacillati</taxon>
        <taxon>Actinomycetota</taxon>
        <taxon>Actinomycetes</taxon>
        <taxon>Streptosporangiales</taxon>
        <taxon>Thermomonosporaceae</taxon>
        <taxon>Thermomonospora</taxon>
    </lineage>
</organism>
<reference evidence="1 2" key="1">
    <citation type="submission" date="2018-08" db="EMBL/GenBank/DDBJ databases">
        <title>Sequencing the genomes of 1000 actinobacteria strains.</title>
        <authorList>
            <person name="Klenk H.-P."/>
        </authorList>
    </citation>
    <scope>NUCLEOTIDE SEQUENCE [LARGE SCALE GENOMIC DNA]</scope>
    <source>
        <strain evidence="1 2">DSM 43927</strain>
    </source>
</reference>
<protein>
    <submittedName>
        <fullName evidence="1">Uncharacterized protein</fullName>
    </submittedName>
</protein>
<evidence type="ECO:0000313" key="1">
    <source>
        <dbReference type="EMBL" id="REE98763.1"/>
    </source>
</evidence>
<comment type="caution">
    <text evidence="1">The sequence shown here is derived from an EMBL/GenBank/DDBJ whole genome shotgun (WGS) entry which is preliminary data.</text>
</comment>
<name>A0A3D9SXI5_9ACTN</name>
<evidence type="ECO:0000313" key="2">
    <source>
        <dbReference type="Proteomes" id="UP000256661"/>
    </source>
</evidence>
<dbReference type="Proteomes" id="UP000256661">
    <property type="component" value="Unassembled WGS sequence"/>
</dbReference>
<accession>A0A3D9SXI5</accession>